<protein>
    <submittedName>
        <fullName evidence="2">Uncharacterized protein</fullName>
    </submittedName>
</protein>
<proteinExistence type="predicted"/>
<reference evidence="2 3" key="1">
    <citation type="submission" date="2024-01" db="EMBL/GenBank/DDBJ databases">
        <title>The genomes of 5 underutilized Papilionoideae crops provide insights into root nodulation and disease resistanc.</title>
        <authorList>
            <person name="Yuan L."/>
        </authorList>
    </citation>
    <scope>NUCLEOTIDE SEQUENCE [LARGE SCALE GENOMIC DNA]</scope>
    <source>
        <strain evidence="2">ZHUSHIDOU_FW_LH</strain>
        <tissue evidence="2">Leaf</tissue>
    </source>
</reference>
<dbReference type="Proteomes" id="UP001372338">
    <property type="component" value="Unassembled WGS sequence"/>
</dbReference>
<name>A0AAN9FK81_CROPI</name>
<evidence type="ECO:0000256" key="1">
    <source>
        <dbReference type="SAM" id="MobiDB-lite"/>
    </source>
</evidence>
<feature type="region of interest" description="Disordered" evidence="1">
    <location>
        <begin position="1"/>
        <end position="28"/>
    </location>
</feature>
<dbReference type="AlphaFoldDB" id="A0AAN9FK81"/>
<sequence>MVIHVPTSGSSRSNPSSNSNPSPIDDNMKGLITVNFDASWRPNEDSGVGLCIRDRMEQVHEAKYLSGFFNAGLL</sequence>
<organism evidence="2 3">
    <name type="scientific">Crotalaria pallida</name>
    <name type="common">Smooth rattlebox</name>
    <name type="synonym">Crotalaria striata</name>
    <dbReference type="NCBI Taxonomy" id="3830"/>
    <lineage>
        <taxon>Eukaryota</taxon>
        <taxon>Viridiplantae</taxon>
        <taxon>Streptophyta</taxon>
        <taxon>Embryophyta</taxon>
        <taxon>Tracheophyta</taxon>
        <taxon>Spermatophyta</taxon>
        <taxon>Magnoliopsida</taxon>
        <taxon>eudicotyledons</taxon>
        <taxon>Gunneridae</taxon>
        <taxon>Pentapetalae</taxon>
        <taxon>rosids</taxon>
        <taxon>fabids</taxon>
        <taxon>Fabales</taxon>
        <taxon>Fabaceae</taxon>
        <taxon>Papilionoideae</taxon>
        <taxon>50 kb inversion clade</taxon>
        <taxon>genistoids sensu lato</taxon>
        <taxon>core genistoids</taxon>
        <taxon>Crotalarieae</taxon>
        <taxon>Crotalaria</taxon>
    </lineage>
</organism>
<accession>A0AAN9FK81</accession>
<feature type="compositionally biased region" description="Low complexity" evidence="1">
    <location>
        <begin position="8"/>
        <end position="23"/>
    </location>
</feature>
<dbReference type="EMBL" id="JAYWIO010000003">
    <property type="protein sequence ID" value="KAK7276741.1"/>
    <property type="molecule type" value="Genomic_DNA"/>
</dbReference>
<keyword evidence="3" id="KW-1185">Reference proteome</keyword>
<gene>
    <name evidence="2" type="ORF">RIF29_17886</name>
</gene>
<evidence type="ECO:0000313" key="3">
    <source>
        <dbReference type="Proteomes" id="UP001372338"/>
    </source>
</evidence>
<evidence type="ECO:0000313" key="2">
    <source>
        <dbReference type="EMBL" id="KAK7276741.1"/>
    </source>
</evidence>
<comment type="caution">
    <text evidence="2">The sequence shown here is derived from an EMBL/GenBank/DDBJ whole genome shotgun (WGS) entry which is preliminary data.</text>
</comment>